<evidence type="ECO:0000256" key="1">
    <source>
        <dbReference type="SAM" id="MobiDB-lite"/>
    </source>
</evidence>
<evidence type="ECO:0000313" key="3">
    <source>
        <dbReference type="Proteomes" id="UP001153076"/>
    </source>
</evidence>
<feature type="compositionally biased region" description="Basic and acidic residues" evidence="1">
    <location>
        <begin position="374"/>
        <end position="393"/>
    </location>
</feature>
<gene>
    <name evidence="2" type="ORF">Cgig2_028816</name>
</gene>
<dbReference type="GO" id="GO:0005634">
    <property type="term" value="C:nucleus"/>
    <property type="evidence" value="ECO:0007669"/>
    <property type="project" value="TreeGrafter"/>
</dbReference>
<evidence type="ECO:0000313" key="2">
    <source>
        <dbReference type="EMBL" id="KAJ8447940.1"/>
    </source>
</evidence>
<comment type="caution">
    <text evidence="2">The sequence shown here is derived from an EMBL/GenBank/DDBJ whole genome shotgun (WGS) entry which is preliminary data.</text>
</comment>
<protein>
    <recommendedName>
        <fullName evidence="4">SAP30-binding protein</fullName>
    </recommendedName>
</protein>
<organism evidence="2 3">
    <name type="scientific">Carnegiea gigantea</name>
    <dbReference type="NCBI Taxonomy" id="171969"/>
    <lineage>
        <taxon>Eukaryota</taxon>
        <taxon>Viridiplantae</taxon>
        <taxon>Streptophyta</taxon>
        <taxon>Embryophyta</taxon>
        <taxon>Tracheophyta</taxon>
        <taxon>Spermatophyta</taxon>
        <taxon>Magnoliopsida</taxon>
        <taxon>eudicotyledons</taxon>
        <taxon>Gunneridae</taxon>
        <taxon>Pentapetalae</taxon>
        <taxon>Caryophyllales</taxon>
        <taxon>Cactineae</taxon>
        <taxon>Cactaceae</taxon>
        <taxon>Cactoideae</taxon>
        <taxon>Echinocereeae</taxon>
        <taxon>Carnegiea</taxon>
    </lineage>
</organism>
<sequence length="497" mass="53984">MASKKKESEAFNLLKFMYQDDDDDMEDAEKDEGEEDQKESEPQHGEAELGADNKDEDMKLKDDDDDGDDDGLPNVAPSSVSPSRQLSANSTPMWTNLRPPTPQVAQSSVPQVSGSDAPNLRREKPTIVDYGHDDVAMSPEAEEGEILGTSTGRVMFGEELGSANDFPERTPRGILQITTPNDKVDSPHSFAGVDASEADVVNGTTKESDAEVGEGVNISDEDAKEVSPLDKFLPPPPEEKCSDELQEKINKFLAYKRQGKIFNVEVRNRKDYRNPDFLRHAVRYQEIDEIGSCFSEDVFDPHGYDKSDFFDAIEADMKREMERKEQERKKSQKVEFVSGGTQAGIVAAAQRVALPSPSVPSVPAGGSQSGSTDKSTRDGRQNKKSKWDKMDGDQRNLLAGAQDVISAAGAHAALLSAANAGAGYALSLGKLLTPCIAGNKNDARQKRDDQVTGRTGDPESGVAYAIPISRQDVLVAVISWIGAPCSDISEKGDWLPS</sequence>
<feature type="compositionally biased region" description="Polar residues" evidence="1">
    <location>
        <begin position="76"/>
        <end position="94"/>
    </location>
</feature>
<proteinExistence type="predicted"/>
<dbReference type="PANTHER" id="PTHR13464">
    <property type="entry name" value="TRANSCRIPTIONAL REGULATOR PROTEIN HCNGP"/>
    <property type="match status" value="1"/>
</dbReference>
<accession>A0A9Q1KRW2</accession>
<dbReference type="GO" id="GO:0006355">
    <property type="term" value="P:regulation of DNA-templated transcription"/>
    <property type="evidence" value="ECO:0007669"/>
    <property type="project" value="InterPro"/>
</dbReference>
<name>A0A9Q1KRW2_9CARY</name>
<feature type="compositionally biased region" description="Polar residues" evidence="1">
    <location>
        <begin position="103"/>
        <end position="116"/>
    </location>
</feature>
<dbReference type="AlphaFoldDB" id="A0A9Q1KRW2"/>
<dbReference type="InterPro" id="IPR012479">
    <property type="entry name" value="SAP30BP"/>
</dbReference>
<feature type="region of interest" description="Disordered" evidence="1">
    <location>
        <begin position="356"/>
        <end position="393"/>
    </location>
</feature>
<keyword evidence="3" id="KW-1185">Reference proteome</keyword>
<reference evidence="2" key="1">
    <citation type="submission" date="2022-04" db="EMBL/GenBank/DDBJ databases">
        <title>Carnegiea gigantea Genome sequencing and assembly v2.</title>
        <authorList>
            <person name="Copetti D."/>
            <person name="Sanderson M.J."/>
            <person name="Burquez A."/>
            <person name="Wojciechowski M.F."/>
        </authorList>
    </citation>
    <scope>NUCLEOTIDE SEQUENCE</scope>
    <source>
        <strain evidence="2">SGP5-SGP5p</strain>
        <tissue evidence="2">Aerial part</tissue>
    </source>
</reference>
<feature type="region of interest" description="Disordered" evidence="1">
    <location>
        <begin position="161"/>
        <end position="241"/>
    </location>
</feature>
<feature type="compositionally biased region" description="Acidic residues" evidence="1">
    <location>
        <begin position="19"/>
        <end position="38"/>
    </location>
</feature>
<dbReference type="EMBL" id="JAKOGI010000033">
    <property type="protein sequence ID" value="KAJ8447940.1"/>
    <property type="molecule type" value="Genomic_DNA"/>
</dbReference>
<feature type="compositionally biased region" description="Low complexity" evidence="1">
    <location>
        <begin position="356"/>
        <end position="371"/>
    </location>
</feature>
<feature type="compositionally biased region" description="Basic and acidic residues" evidence="1">
    <location>
        <begin position="39"/>
        <end position="62"/>
    </location>
</feature>
<dbReference type="PANTHER" id="PTHR13464:SF0">
    <property type="entry name" value="SAP30-BINDING PROTEIN"/>
    <property type="match status" value="1"/>
</dbReference>
<dbReference type="Proteomes" id="UP001153076">
    <property type="component" value="Unassembled WGS sequence"/>
</dbReference>
<feature type="region of interest" description="Disordered" evidence="1">
    <location>
        <begin position="13"/>
        <end position="124"/>
    </location>
</feature>
<dbReference type="Pfam" id="PF07818">
    <property type="entry name" value="HCNGP"/>
    <property type="match status" value="1"/>
</dbReference>
<evidence type="ECO:0008006" key="4">
    <source>
        <dbReference type="Google" id="ProtNLM"/>
    </source>
</evidence>
<dbReference type="OrthoDB" id="1714508at2759"/>